<dbReference type="InterPro" id="IPR010730">
    <property type="entry name" value="HET"/>
</dbReference>
<protein>
    <submittedName>
        <fullName evidence="2">Heterokaryon incompatibility protein</fullName>
    </submittedName>
</protein>
<dbReference type="EMBL" id="JAQOWY010000655">
    <property type="protein sequence ID" value="KAK1839571.1"/>
    <property type="molecule type" value="Genomic_DNA"/>
</dbReference>
<proteinExistence type="predicted"/>
<dbReference type="Proteomes" id="UP001243330">
    <property type="component" value="Unassembled WGS sequence"/>
</dbReference>
<dbReference type="AlphaFoldDB" id="A0AAD9A197"/>
<feature type="domain" description="Heterokaryon incompatibility" evidence="1">
    <location>
        <begin position="58"/>
        <end position="164"/>
    </location>
</feature>
<comment type="caution">
    <text evidence="2">The sequence shown here is derived from an EMBL/GenBank/DDBJ whole genome shotgun (WGS) entry which is preliminary data.</text>
</comment>
<gene>
    <name evidence="2" type="ORF">CCHR01_17800</name>
</gene>
<reference evidence="2" key="1">
    <citation type="submission" date="2023-01" db="EMBL/GenBank/DDBJ databases">
        <title>Colletotrichum chrysophilum M932 genome sequence.</title>
        <authorList>
            <person name="Baroncelli R."/>
        </authorList>
    </citation>
    <scope>NUCLEOTIDE SEQUENCE</scope>
    <source>
        <strain evidence="2">M932</strain>
    </source>
</reference>
<accession>A0AAD9A197</accession>
<dbReference type="Pfam" id="PF06985">
    <property type="entry name" value="HET"/>
    <property type="match status" value="1"/>
</dbReference>
<name>A0AAD9A197_9PEZI</name>
<keyword evidence="3" id="KW-1185">Reference proteome</keyword>
<sequence>MLAKQWISHCNHDDHICIERYTSEQPDQSENPIRLLQIDKDAHRVRLIQTIQGERYEYVTLSHRWGHKKTASTRKENVHSHVHRGIQTLDLPATFRDAVIVAHTIGYQYLWIDSLCIVQDDTQDWELECPRMASIYQGSVLTIAGTAAIDSHSGLLRERLRDTLSEFPEVPDHNSVLQGRGWIFQEGLLSRRTLNFAPGQMYMVCHQGARYETSLYQSTVNPTYPPVHATRWETDFGYYRWWRGTVAKYSSCQLTTIMDRLPALSGIANRFKPPEPDQYLAGIWRHDILRSLLWRRRGKPHSDAPAEYLGPSWSWVSVPARIEFIYVEDGSTSVSCASLMSAVTVPKGVDAYGRVASGTILIRGKVSKIAFEEAVQKDEQFLKPRPVISRPGWYEPPEFYVDDPGWTPPVSGSAEVDDAPDDETYPEPPRFLLMLISIVRFIGGRAYLLALERVSGKELIYRRLGVVVRNQTRVDIDEFVESFEDWEETEIAII</sequence>
<evidence type="ECO:0000313" key="3">
    <source>
        <dbReference type="Proteomes" id="UP001243330"/>
    </source>
</evidence>
<evidence type="ECO:0000259" key="1">
    <source>
        <dbReference type="Pfam" id="PF06985"/>
    </source>
</evidence>
<dbReference type="PANTHER" id="PTHR33112:SF15">
    <property type="entry name" value="HETEROKARYON INCOMPATIBILITY DOMAIN-CONTAINING PROTEIN"/>
    <property type="match status" value="1"/>
</dbReference>
<dbReference type="PANTHER" id="PTHR33112">
    <property type="entry name" value="DOMAIN PROTEIN, PUTATIVE-RELATED"/>
    <property type="match status" value="1"/>
</dbReference>
<evidence type="ECO:0000313" key="2">
    <source>
        <dbReference type="EMBL" id="KAK1839571.1"/>
    </source>
</evidence>
<organism evidence="2 3">
    <name type="scientific">Colletotrichum chrysophilum</name>
    <dbReference type="NCBI Taxonomy" id="1836956"/>
    <lineage>
        <taxon>Eukaryota</taxon>
        <taxon>Fungi</taxon>
        <taxon>Dikarya</taxon>
        <taxon>Ascomycota</taxon>
        <taxon>Pezizomycotina</taxon>
        <taxon>Sordariomycetes</taxon>
        <taxon>Hypocreomycetidae</taxon>
        <taxon>Glomerellales</taxon>
        <taxon>Glomerellaceae</taxon>
        <taxon>Colletotrichum</taxon>
        <taxon>Colletotrichum gloeosporioides species complex</taxon>
    </lineage>
</organism>